<dbReference type="Pfam" id="PF01820">
    <property type="entry name" value="Dala_Dala_lig_N"/>
    <property type="match status" value="1"/>
</dbReference>
<protein>
    <recommendedName>
        <fullName evidence="20 23">D-alanine--D-alanine ligase</fullName>
        <ecNumber evidence="7 23">6.3.2.4</ecNumber>
    </recommendedName>
    <alternativeName>
        <fullName evidence="22 23">D-Ala-D-Ala ligase</fullName>
    </alternativeName>
    <alternativeName>
        <fullName evidence="21 23">D-alanylalanine synthetase</fullName>
    </alternativeName>
</protein>
<sequence>MEEQAAARGPSTGAPGAGPDPGREPEGGPGPDGGAGPRGGGAGRRRLRVGILFGGRSGEHEVSLMSARSVYRAIDRERFEPVPIGITRAGQWILPRDAEALLEAGRGVEPADGVPLAVVPGPEGRRLLVLDGGPGGDGAGAGSSGTGDAGGAGAAGAPGGRWLEPLDVVFPVLHGTFGEDGTVQGLLELAGIPYVGAGVLGSAVGMDKAVMKELFRARGLPVVPFLVVTAARWRREPAAVIDEIEGALGYPCFTKPANLGSSVAIRRCRDRRQLEAGLAEAFAYDRKVVVERGVDARELEISVLGNDEPVASLPGEIRPRAEFYTYEAKYTEGGAELIVPASLPPRLVAEMQRLAVAAFQAIDAAGLARVDFFLERATGRLLVNEINTIPGFTALSMYPKLWEAAGLSYRDLITRLIELALERHGERARLRTSYGDGDGADGEGAEAGDHGAGAVGDGTGTAGGAGDPGGPGA</sequence>
<dbReference type="PANTHER" id="PTHR23132">
    <property type="entry name" value="D-ALANINE--D-ALANINE LIGASE"/>
    <property type="match status" value="1"/>
</dbReference>
<evidence type="ECO:0000256" key="5">
    <source>
        <dbReference type="ARBA" id="ARBA00004752"/>
    </source>
</evidence>
<dbReference type="UniPathway" id="UPA00219"/>
<dbReference type="SUPFAM" id="SSF56059">
    <property type="entry name" value="Glutathione synthetase ATP-binding domain-like"/>
    <property type="match status" value="1"/>
</dbReference>
<dbReference type="PROSITE" id="PS00844">
    <property type="entry name" value="DALA_DALA_LIGASE_2"/>
    <property type="match status" value="1"/>
</dbReference>
<dbReference type="EC" id="6.3.2.4" evidence="7 23"/>
<keyword evidence="10" id="KW-0479">Metal-binding</keyword>
<dbReference type="STRING" id="644966.Tmar_2181"/>
<comment type="catalytic activity">
    <reaction evidence="18 23">
        <text>2 D-alanine + ATP = D-alanyl-D-alanine + ADP + phosphate + H(+)</text>
        <dbReference type="Rhea" id="RHEA:11224"/>
        <dbReference type="ChEBI" id="CHEBI:15378"/>
        <dbReference type="ChEBI" id="CHEBI:30616"/>
        <dbReference type="ChEBI" id="CHEBI:43474"/>
        <dbReference type="ChEBI" id="CHEBI:57416"/>
        <dbReference type="ChEBI" id="CHEBI:57822"/>
        <dbReference type="ChEBI" id="CHEBI:456216"/>
        <dbReference type="EC" id="6.3.2.4"/>
    </reaction>
</comment>
<evidence type="ECO:0000256" key="12">
    <source>
        <dbReference type="ARBA" id="ARBA00022840"/>
    </source>
</evidence>
<dbReference type="InterPro" id="IPR011095">
    <property type="entry name" value="Dala_Dala_lig_C"/>
</dbReference>
<evidence type="ECO:0000256" key="17">
    <source>
        <dbReference type="ARBA" id="ARBA00023316"/>
    </source>
</evidence>
<dbReference type="RefSeq" id="WP_013496561.1">
    <property type="nucleotide sequence ID" value="NC_014831.1"/>
</dbReference>
<comment type="subcellular location">
    <subcellularLocation>
        <location evidence="4 23">Cytoplasm</location>
    </subcellularLocation>
</comment>
<comment type="cofactor">
    <cofactor evidence="1">
        <name>Mn(2+)</name>
        <dbReference type="ChEBI" id="CHEBI:29035"/>
    </cofactor>
</comment>
<dbReference type="eggNOG" id="COG1181">
    <property type="taxonomic scope" value="Bacteria"/>
</dbReference>
<evidence type="ECO:0000256" key="22">
    <source>
        <dbReference type="ARBA" id="ARBA00077154"/>
    </source>
</evidence>
<keyword evidence="15 23" id="KW-0573">Peptidoglycan synthesis</keyword>
<comment type="pathway">
    <text evidence="19">Glycan biosynthesis.</text>
</comment>
<keyword evidence="8 23" id="KW-0963">Cytoplasm</keyword>
<evidence type="ECO:0000313" key="28">
    <source>
        <dbReference type="Proteomes" id="UP000008915"/>
    </source>
</evidence>
<evidence type="ECO:0000256" key="15">
    <source>
        <dbReference type="ARBA" id="ARBA00022984"/>
    </source>
</evidence>
<dbReference type="Gene3D" id="3.30.470.20">
    <property type="entry name" value="ATP-grasp fold, B domain"/>
    <property type="match status" value="1"/>
</dbReference>
<dbReference type="GO" id="GO:0009252">
    <property type="term" value="P:peptidoglycan biosynthetic process"/>
    <property type="evidence" value="ECO:0007669"/>
    <property type="project" value="UniProtKB-UniRule"/>
</dbReference>
<dbReference type="Gene3D" id="3.30.1490.20">
    <property type="entry name" value="ATP-grasp fold, A domain"/>
    <property type="match status" value="1"/>
</dbReference>
<comment type="function">
    <text evidence="3 23">Cell wall formation.</text>
</comment>
<evidence type="ECO:0000256" key="18">
    <source>
        <dbReference type="ARBA" id="ARBA00047614"/>
    </source>
</evidence>
<dbReference type="PROSITE" id="PS50975">
    <property type="entry name" value="ATP_GRASP"/>
    <property type="match status" value="1"/>
</dbReference>
<evidence type="ECO:0000313" key="27">
    <source>
        <dbReference type="EMBL" id="ADU52261.1"/>
    </source>
</evidence>
<evidence type="ECO:0000256" key="3">
    <source>
        <dbReference type="ARBA" id="ARBA00003921"/>
    </source>
</evidence>
<feature type="region of interest" description="Disordered" evidence="25">
    <location>
        <begin position="1"/>
        <end position="44"/>
    </location>
</feature>
<dbReference type="PANTHER" id="PTHR23132:SF25">
    <property type="entry name" value="D-ALANINE--D-ALANINE LIGASE A"/>
    <property type="match status" value="1"/>
</dbReference>
<evidence type="ECO:0000256" key="25">
    <source>
        <dbReference type="SAM" id="MobiDB-lite"/>
    </source>
</evidence>
<accession>E6SKA3</accession>
<evidence type="ECO:0000256" key="13">
    <source>
        <dbReference type="ARBA" id="ARBA00022842"/>
    </source>
</evidence>
<feature type="region of interest" description="Disordered" evidence="25">
    <location>
        <begin position="131"/>
        <end position="156"/>
    </location>
</feature>
<evidence type="ECO:0000256" key="21">
    <source>
        <dbReference type="ARBA" id="ARBA00076288"/>
    </source>
</evidence>
<evidence type="ECO:0000256" key="1">
    <source>
        <dbReference type="ARBA" id="ARBA00001936"/>
    </source>
</evidence>
<feature type="compositionally biased region" description="Gly residues" evidence="25">
    <location>
        <begin position="27"/>
        <end position="42"/>
    </location>
</feature>
<keyword evidence="16" id="KW-0464">Manganese</keyword>
<dbReference type="NCBIfam" id="TIGR01205">
    <property type="entry name" value="D_ala_D_alaTIGR"/>
    <property type="match status" value="1"/>
</dbReference>
<comment type="cofactor">
    <cofactor evidence="2">
        <name>Mg(2+)</name>
        <dbReference type="ChEBI" id="CHEBI:18420"/>
    </cofactor>
</comment>
<proteinExistence type="inferred from homology"/>
<evidence type="ECO:0000256" key="7">
    <source>
        <dbReference type="ARBA" id="ARBA00012216"/>
    </source>
</evidence>
<keyword evidence="9 23" id="KW-0436">Ligase</keyword>
<feature type="domain" description="ATP-grasp" evidence="26">
    <location>
        <begin position="212"/>
        <end position="418"/>
    </location>
</feature>
<reference evidence="28" key="2">
    <citation type="journal article" date="2010" name="Stand. Genomic Sci.">
        <title>Complete genome sequence of Thermaerobacter marianensis type strain (7p75aT).</title>
        <authorList>
            <person name="Han C."/>
            <person name="Gu W."/>
            <person name="Zhang X."/>
            <person name="Lapidus A."/>
            <person name="Nolan M."/>
            <person name="Copeland A."/>
            <person name="Lucas S."/>
            <person name="Glavina Del Rio T."/>
            <person name="Tice H."/>
            <person name="Cheng J."/>
            <person name="Tapia R."/>
            <person name="Goodwin L."/>
            <person name="Pitluck S."/>
            <person name="Pagani I."/>
            <person name="Ivanova N."/>
            <person name="Mavromatis K."/>
            <person name="Mikhailova N."/>
            <person name="Pati A."/>
            <person name="Chen A."/>
            <person name="Palaniappan K."/>
            <person name="Land M."/>
            <person name="Hauser L."/>
            <person name="Chang Y."/>
            <person name="Jeffries C."/>
            <person name="Schneider S."/>
            <person name="Rohde M."/>
            <person name="Goker M."/>
            <person name="Pukall R."/>
            <person name="Woyke T."/>
            <person name="Bristow J."/>
            <person name="Eisen J."/>
            <person name="Markowitz V."/>
            <person name="Hugenholtz P."/>
            <person name="Kyrpides N."/>
            <person name="Klenk H."/>
            <person name="Detter J."/>
        </authorList>
    </citation>
    <scope>NUCLEOTIDE SEQUENCE [LARGE SCALE GENOMIC DNA]</scope>
    <source>
        <strain evidence="28">ATCC 700841 / DSM 12885 / JCM 10246 / 7p75a</strain>
    </source>
</reference>
<dbReference type="FunFam" id="3.30.1490.20:FF:000007">
    <property type="entry name" value="D-alanine--D-alanine ligase"/>
    <property type="match status" value="1"/>
</dbReference>
<dbReference type="GO" id="GO:0071555">
    <property type="term" value="P:cell wall organization"/>
    <property type="evidence" value="ECO:0007669"/>
    <property type="project" value="UniProtKB-KW"/>
</dbReference>
<evidence type="ECO:0000256" key="8">
    <source>
        <dbReference type="ARBA" id="ARBA00022490"/>
    </source>
</evidence>
<dbReference type="AlphaFoldDB" id="E6SKA3"/>
<evidence type="ECO:0000259" key="26">
    <source>
        <dbReference type="PROSITE" id="PS50975"/>
    </source>
</evidence>
<evidence type="ECO:0000256" key="4">
    <source>
        <dbReference type="ARBA" id="ARBA00004496"/>
    </source>
</evidence>
<evidence type="ECO:0000256" key="23">
    <source>
        <dbReference type="HAMAP-Rule" id="MF_00047"/>
    </source>
</evidence>
<dbReference type="PROSITE" id="PS00843">
    <property type="entry name" value="DALA_DALA_LIGASE_1"/>
    <property type="match status" value="1"/>
</dbReference>
<dbReference type="InterPro" id="IPR016185">
    <property type="entry name" value="PreATP-grasp_dom_sf"/>
</dbReference>
<dbReference type="Pfam" id="PF07478">
    <property type="entry name" value="Dala_Dala_lig_C"/>
    <property type="match status" value="1"/>
</dbReference>
<feature type="compositionally biased region" description="Low complexity" evidence="25">
    <location>
        <begin position="1"/>
        <end position="14"/>
    </location>
</feature>
<dbReference type="HOGENOM" id="CLU_039268_0_1_9"/>
<evidence type="ECO:0000256" key="6">
    <source>
        <dbReference type="ARBA" id="ARBA00010871"/>
    </source>
</evidence>
<dbReference type="GO" id="GO:0008360">
    <property type="term" value="P:regulation of cell shape"/>
    <property type="evidence" value="ECO:0007669"/>
    <property type="project" value="UniProtKB-KW"/>
</dbReference>
<dbReference type="FunFam" id="3.30.470.20:FF:000008">
    <property type="entry name" value="D-alanine--D-alanine ligase"/>
    <property type="match status" value="1"/>
</dbReference>
<keyword evidence="12 24" id="KW-0067">ATP-binding</keyword>
<evidence type="ECO:0000256" key="16">
    <source>
        <dbReference type="ARBA" id="ARBA00023211"/>
    </source>
</evidence>
<gene>
    <name evidence="23" type="primary">ddl</name>
    <name evidence="27" type="ordered locus">Tmar_2181</name>
</gene>
<dbReference type="Proteomes" id="UP000008915">
    <property type="component" value="Chromosome"/>
</dbReference>
<organism evidence="27 28">
    <name type="scientific">Thermaerobacter marianensis (strain ATCC 700841 / DSM 12885 / JCM 10246 / 7p75a)</name>
    <dbReference type="NCBI Taxonomy" id="644966"/>
    <lineage>
        <taxon>Bacteria</taxon>
        <taxon>Bacillati</taxon>
        <taxon>Bacillota</taxon>
        <taxon>Clostridia</taxon>
        <taxon>Eubacteriales</taxon>
        <taxon>Clostridiales Family XVII. Incertae Sedis</taxon>
        <taxon>Thermaerobacter</taxon>
    </lineage>
</organism>
<evidence type="ECO:0000256" key="11">
    <source>
        <dbReference type="ARBA" id="ARBA00022741"/>
    </source>
</evidence>
<dbReference type="GO" id="GO:0046872">
    <property type="term" value="F:metal ion binding"/>
    <property type="evidence" value="ECO:0007669"/>
    <property type="project" value="UniProtKB-KW"/>
</dbReference>
<keyword evidence="14 23" id="KW-0133">Cell shape</keyword>
<dbReference type="InterPro" id="IPR000291">
    <property type="entry name" value="D-Ala_lig_Van_CS"/>
</dbReference>
<evidence type="ECO:0000256" key="10">
    <source>
        <dbReference type="ARBA" id="ARBA00022723"/>
    </source>
</evidence>
<feature type="region of interest" description="Disordered" evidence="25">
    <location>
        <begin position="431"/>
        <end position="473"/>
    </location>
</feature>
<reference evidence="27 28" key="1">
    <citation type="journal article" date="2010" name="Stand. Genomic Sci.">
        <title>Complete genome sequence of Thermaerobacter marianensis type strain (7p75a).</title>
        <authorList>
            <person name="Han C."/>
            <person name="Gu W."/>
            <person name="Zhang X."/>
            <person name="Lapidus A."/>
            <person name="Nolan M."/>
            <person name="Copeland A."/>
            <person name="Lucas S."/>
            <person name="Del Rio T.G."/>
            <person name="Tice H."/>
            <person name="Cheng J.F."/>
            <person name="Tapia R."/>
            <person name="Goodwin L."/>
            <person name="Pitluck S."/>
            <person name="Pagani I."/>
            <person name="Ivanova N."/>
            <person name="Mavromatis K."/>
            <person name="Mikhailova N."/>
            <person name="Pati A."/>
            <person name="Chen A."/>
            <person name="Palaniappan K."/>
            <person name="Land M."/>
            <person name="Hauser L."/>
            <person name="Chang Y.J."/>
            <person name="Jeffries C.D."/>
            <person name="Schneider S."/>
            <person name="Rohde M."/>
            <person name="Goker M."/>
            <person name="Pukall R."/>
            <person name="Woyke T."/>
            <person name="Bristow J."/>
            <person name="Eisen J.A."/>
            <person name="Markowitz V."/>
            <person name="Hugenholtz P."/>
            <person name="Kyrpides N.C."/>
            <person name="Klenk H.P."/>
            <person name="Detter J.C."/>
        </authorList>
    </citation>
    <scope>NUCLEOTIDE SEQUENCE [LARGE SCALE GENOMIC DNA]</scope>
    <source>
        <strain evidence="28">ATCC 700841 / DSM 12885 / JCM 10246 / 7p75a</strain>
    </source>
</reference>
<keyword evidence="28" id="KW-1185">Reference proteome</keyword>
<dbReference type="GO" id="GO:0005524">
    <property type="term" value="F:ATP binding"/>
    <property type="evidence" value="ECO:0007669"/>
    <property type="project" value="UniProtKB-UniRule"/>
</dbReference>
<comment type="pathway">
    <text evidence="5 23">Cell wall biogenesis; peptidoglycan biosynthesis.</text>
</comment>
<name>E6SKA3_THEM7</name>
<dbReference type="HAMAP" id="MF_00047">
    <property type="entry name" value="Dala_Dala_lig"/>
    <property type="match status" value="1"/>
</dbReference>
<evidence type="ECO:0000256" key="24">
    <source>
        <dbReference type="PROSITE-ProRule" id="PRU00409"/>
    </source>
</evidence>
<evidence type="ECO:0000256" key="20">
    <source>
        <dbReference type="ARBA" id="ARBA00068427"/>
    </source>
</evidence>
<dbReference type="InterPro" id="IPR013815">
    <property type="entry name" value="ATP_grasp_subdomain_1"/>
</dbReference>
<dbReference type="Gene3D" id="3.40.50.20">
    <property type="match status" value="1"/>
</dbReference>
<dbReference type="SUPFAM" id="SSF52440">
    <property type="entry name" value="PreATP-grasp domain"/>
    <property type="match status" value="1"/>
</dbReference>
<dbReference type="GO" id="GO:0005829">
    <property type="term" value="C:cytosol"/>
    <property type="evidence" value="ECO:0007669"/>
    <property type="project" value="TreeGrafter"/>
</dbReference>
<evidence type="ECO:0000256" key="19">
    <source>
        <dbReference type="ARBA" id="ARBA00060592"/>
    </source>
</evidence>
<dbReference type="InterPro" id="IPR011127">
    <property type="entry name" value="Dala_Dala_lig_N"/>
</dbReference>
<dbReference type="EMBL" id="CP002344">
    <property type="protein sequence ID" value="ADU52261.1"/>
    <property type="molecule type" value="Genomic_DNA"/>
</dbReference>
<evidence type="ECO:0000256" key="14">
    <source>
        <dbReference type="ARBA" id="ARBA00022960"/>
    </source>
</evidence>
<keyword evidence="17 23" id="KW-0961">Cell wall biogenesis/degradation</keyword>
<keyword evidence="11 24" id="KW-0547">Nucleotide-binding</keyword>
<dbReference type="InterPro" id="IPR011761">
    <property type="entry name" value="ATP-grasp"/>
</dbReference>
<dbReference type="InterPro" id="IPR005905">
    <property type="entry name" value="D_ala_D_ala"/>
</dbReference>
<evidence type="ECO:0000256" key="9">
    <source>
        <dbReference type="ARBA" id="ARBA00022598"/>
    </source>
</evidence>
<dbReference type="GO" id="GO:0008716">
    <property type="term" value="F:D-alanine-D-alanine ligase activity"/>
    <property type="evidence" value="ECO:0007669"/>
    <property type="project" value="UniProtKB-UniRule"/>
</dbReference>
<dbReference type="KEGG" id="tmr:Tmar_2181"/>
<feature type="compositionally biased region" description="Gly residues" evidence="25">
    <location>
        <begin position="450"/>
        <end position="473"/>
    </location>
</feature>
<comment type="similarity">
    <text evidence="6 23">Belongs to the D-alanine--D-alanine ligase family.</text>
</comment>
<dbReference type="NCBIfam" id="NF002528">
    <property type="entry name" value="PRK01966.1-4"/>
    <property type="match status" value="1"/>
</dbReference>
<keyword evidence="13" id="KW-0460">Magnesium</keyword>
<feature type="compositionally biased region" description="Gly residues" evidence="25">
    <location>
        <begin position="132"/>
        <end position="156"/>
    </location>
</feature>
<evidence type="ECO:0000256" key="2">
    <source>
        <dbReference type="ARBA" id="ARBA00001946"/>
    </source>
</evidence>